<dbReference type="EMBL" id="JANBPK010001565">
    <property type="protein sequence ID" value="KAJ2921658.1"/>
    <property type="molecule type" value="Genomic_DNA"/>
</dbReference>
<proteinExistence type="predicted"/>
<dbReference type="InterPro" id="IPR046521">
    <property type="entry name" value="DUF6698"/>
</dbReference>
<gene>
    <name evidence="2" type="ORF">H1R20_g15434</name>
</gene>
<accession>A0A9W8IXJ5</accession>
<feature type="compositionally biased region" description="Basic and acidic residues" evidence="1">
    <location>
        <begin position="27"/>
        <end position="38"/>
    </location>
</feature>
<dbReference type="Proteomes" id="UP001140091">
    <property type="component" value="Unassembled WGS sequence"/>
</dbReference>
<organism evidence="2 3">
    <name type="scientific">Candolleomyces eurysporus</name>
    <dbReference type="NCBI Taxonomy" id="2828524"/>
    <lineage>
        <taxon>Eukaryota</taxon>
        <taxon>Fungi</taxon>
        <taxon>Dikarya</taxon>
        <taxon>Basidiomycota</taxon>
        <taxon>Agaricomycotina</taxon>
        <taxon>Agaricomycetes</taxon>
        <taxon>Agaricomycetidae</taxon>
        <taxon>Agaricales</taxon>
        <taxon>Agaricineae</taxon>
        <taxon>Psathyrellaceae</taxon>
        <taxon>Candolleomyces</taxon>
    </lineage>
</organism>
<evidence type="ECO:0000256" key="1">
    <source>
        <dbReference type="SAM" id="MobiDB-lite"/>
    </source>
</evidence>
<name>A0A9W8IXJ5_9AGAR</name>
<keyword evidence="3" id="KW-1185">Reference proteome</keyword>
<protein>
    <submittedName>
        <fullName evidence="2">Uncharacterized protein</fullName>
    </submittedName>
</protein>
<dbReference type="AlphaFoldDB" id="A0A9W8IXJ5"/>
<sequence length="386" mass="43368">MLHNQPDGQNGELPPNEGGMGQLLGRRGRDDESSDNKDGNLALGPRKKAVKTDPLLSNGKHFGRTIHAFCNIFPLVKEGLARFIKLQAGVIQAQDLSEQVYREHLVFQQLVNLSPGLDQRILSASVQELHYIADMIDGGVRRARADDCRSVKSACLDWMTSRGGHITPTIDKNRKSARGFYHYRTGELLCPATLDWTDEKIQQRLKTGELAPTAEVWPAFVYRGGKRNPRNPWDGLFRGELIYDGFKHVFIAPSSVGEESSRATRSGNAQIHGMTSVTIASLAYIATIVRFSLQSVENFCRTDKQSGSEGFYRSMIKFLEDPEEKEEVEELLKYWNLKIFPIYHATPEDEVAVIPTVKDLIRQWRKEKRLALADINPQQESSGSGV</sequence>
<evidence type="ECO:0000313" key="2">
    <source>
        <dbReference type="EMBL" id="KAJ2921658.1"/>
    </source>
</evidence>
<comment type="caution">
    <text evidence="2">The sequence shown here is derived from an EMBL/GenBank/DDBJ whole genome shotgun (WGS) entry which is preliminary data.</text>
</comment>
<dbReference type="OrthoDB" id="3160134at2759"/>
<reference evidence="2" key="1">
    <citation type="submission" date="2022-06" db="EMBL/GenBank/DDBJ databases">
        <title>Genome Sequence of Candolleomyces eurysporus.</title>
        <authorList>
            <person name="Buettner E."/>
        </authorList>
    </citation>
    <scope>NUCLEOTIDE SEQUENCE</scope>
    <source>
        <strain evidence="2">VTCC 930004</strain>
    </source>
</reference>
<feature type="non-terminal residue" evidence="2">
    <location>
        <position position="386"/>
    </location>
</feature>
<dbReference type="Pfam" id="PF20414">
    <property type="entry name" value="DUF6698"/>
    <property type="match status" value="1"/>
</dbReference>
<feature type="region of interest" description="Disordered" evidence="1">
    <location>
        <begin position="1"/>
        <end position="47"/>
    </location>
</feature>
<evidence type="ECO:0000313" key="3">
    <source>
        <dbReference type="Proteomes" id="UP001140091"/>
    </source>
</evidence>